<protein>
    <submittedName>
        <fullName evidence="2">Uncharacterized protein</fullName>
    </submittedName>
</protein>
<keyword evidence="1" id="KW-1133">Transmembrane helix</keyword>
<organism evidence="2 3">
    <name type="scientific">Helicobacter valdiviensis</name>
    <dbReference type="NCBI Taxonomy" id="1458358"/>
    <lineage>
        <taxon>Bacteria</taxon>
        <taxon>Pseudomonadati</taxon>
        <taxon>Campylobacterota</taxon>
        <taxon>Epsilonproteobacteria</taxon>
        <taxon>Campylobacterales</taxon>
        <taxon>Helicobacteraceae</taxon>
        <taxon>Helicobacter</taxon>
    </lineage>
</organism>
<dbReference type="RefSeq" id="WP_111230024.1">
    <property type="nucleotide sequence ID" value="NZ_NBIU01000018.1"/>
</dbReference>
<evidence type="ECO:0000313" key="2">
    <source>
        <dbReference type="EMBL" id="PZT47911.1"/>
    </source>
</evidence>
<feature type="transmembrane region" description="Helical" evidence="1">
    <location>
        <begin position="6"/>
        <end position="30"/>
    </location>
</feature>
<name>A0A2W6MVC7_9HELI</name>
<dbReference type="OrthoDB" id="5326029at2"/>
<feature type="transmembrane region" description="Helical" evidence="1">
    <location>
        <begin position="42"/>
        <end position="61"/>
    </location>
</feature>
<dbReference type="Proteomes" id="UP000249746">
    <property type="component" value="Unassembled WGS sequence"/>
</dbReference>
<dbReference type="EMBL" id="NBIU01000018">
    <property type="protein sequence ID" value="PZT47911.1"/>
    <property type="molecule type" value="Genomic_DNA"/>
</dbReference>
<keyword evidence="1" id="KW-0812">Transmembrane</keyword>
<keyword evidence="3" id="KW-1185">Reference proteome</keyword>
<proteinExistence type="predicted"/>
<keyword evidence="1" id="KW-0472">Membrane</keyword>
<dbReference type="AlphaFoldDB" id="A0A2W6MVC7"/>
<evidence type="ECO:0000256" key="1">
    <source>
        <dbReference type="SAM" id="Phobius"/>
    </source>
</evidence>
<sequence>MATLQGFIITLIIIAVVSLIVMILTIVSVVKSGDKLTSFEKKILIFVAFILCAGALGLYIVSNMELFRALF</sequence>
<comment type="caution">
    <text evidence="2">The sequence shown here is derived from an EMBL/GenBank/DDBJ whole genome shotgun (WGS) entry which is preliminary data.</text>
</comment>
<accession>A0A2W6MVC7</accession>
<evidence type="ECO:0000313" key="3">
    <source>
        <dbReference type="Proteomes" id="UP000249746"/>
    </source>
</evidence>
<reference evidence="2 3" key="1">
    <citation type="submission" date="2017-03" db="EMBL/GenBank/DDBJ databases">
        <title>Genomic and clinical evidence uncovers the enterohepatic species Helicobacter valdiviensis as a potential human intestinal pathogen.</title>
        <authorList>
            <person name="Fresia P."/>
            <person name="Jara R."/>
            <person name="Sierra R."/>
            <person name="Ferres I."/>
            <person name="Greif G."/>
            <person name="Iraola G."/>
            <person name="Collado L."/>
        </authorList>
    </citation>
    <scope>NUCLEOTIDE SEQUENCE [LARGE SCALE GENOMIC DNA]</scope>
    <source>
        <strain evidence="2 3">WBE14</strain>
    </source>
</reference>
<gene>
    <name evidence="2" type="ORF">B6S12_06635</name>
</gene>